<evidence type="ECO:0000256" key="8">
    <source>
        <dbReference type="ARBA" id="ARBA00023157"/>
    </source>
</evidence>
<dbReference type="InterPro" id="IPR012999">
    <property type="entry name" value="Pyr_OxRdtase_I_AS"/>
</dbReference>
<organism evidence="17 18">
    <name type="scientific">Paenibacillus taihuensis</name>
    <dbReference type="NCBI Taxonomy" id="1156355"/>
    <lineage>
        <taxon>Bacteria</taxon>
        <taxon>Bacillati</taxon>
        <taxon>Bacillota</taxon>
        <taxon>Bacilli</taxon>
        <taxon>Bacillales</taxon>
        <taxon>Paenibacillaceae</taxon>
        <taxon>Paenibacillus</taxon>
    </lineage>
</organism>
<dbReference type="GO" id="GO:0004148">
    <property type="term" value="F:dihydrolipoyl dehydrogenase (NADH) activity"/>
    <property type="evidence" value="ECO:0007669"/>
    <property type="project" value="UniProtKB-EC"/>
</dbReference>
<feature type="domain" description="Pyridine nucleotide-disulphide oxidoreductase dimerisation" evidence="15">
    <location>
        <begin position="349"/>
        <end position="457"/>
    </location>
</feature>
<comment type="similarity">
    <text evidence="1 14">Belongs to the class-I pyridine nucleotide-disulfide oxidoreductase family.</text>
</comment>
<dbReference type="Gene3D" id="3.50.50.60">
    <property type="entry name" value="FAD/NAD(P)-binding domain"/>
    <property type="match status" value="2"/>
</dbReference>
<evidence type="ECO:0000256" key="4">
    <source>
        <dbReference type="ARBA" id="ARBA00022630"/>
    </source>
</evidence>
<comment type="caution">
    <text evidence="17">The sequence shown here is derived from an EMBL/GenBank/DDBJ whole genome shotgun (WGS) entry which is preliminary data.</text>
</comment>
<evidence type="ECO:0000256" key="1">
    <source>
        <dbReference type="ARBA" id="ARBA00007532"/>
    </source>
</evidence>
<feature type="active site" description="Proton acceptor" evidence="11">
    <location>
        <position position="447"/>
    </location>
</feature>
<dbReference type="PANTHER" id="PTHR22912:SF160">
    <property type="entry name" value="DIHYDROLIPOYL DEHYDROGENASE"/>
    <property type="match status" value="1"/>
</dbReference>
<dbReference type="GO" id="GO:0050660">
    <property type="term" value="F:flavin adenine dinucleotide binding"/>
    <property type="evidence" value="ECO:0007669"/>
    <property type="project" value="InterPro"/>
</dbReference>
<sequence length="471" mass="49812">MVVGDASLDIDLLVIGAGPGGYVAAIRAAQLGQSVLVVDKQYTGGVCLNVGCIPSKALISASHQYESISHASSFGITASDVKVEWNKVQAFKDGVVKKLTGGVGALLKANKIQFFSGEAMFINENEARVFNEQEAPRYRFKHCIIATGSRPIELKAFPYGGRIVSSTEALSLPEIPKSLVVIGGGYIGVELGQMYARFGTKVTVIEGSDQILPGFDNDMSSLVAKKLKASKTEIVTGAQAKSATQTENDVTVTYTVNGEDKQVTADYLLVTVGRRPNTDGELGLDMIGVKMTDRGMIETDHQCRTSIPHIFAIGDIVAGPALAHKAMYEGRVAAEVIAGQPSTVDYKCIPLVVFSDPELSSVGYSEKEAKEKGHNVKVGKFPFNINGRALSLGVNEGFVKLIADADNGLLLGAQIAGIEASNMIAELGLAIEMGATLEDIALTIHAHPTLGEIVLDAAEMALGHPIHAISK</sequence>
<dbReference type="GO" id="GO:0006103">
    <property type="term" value="P:2-oxoglutarate metabolic process"/>
    <property type="evidence" value="ECO:0007669"/>
    <property type="project" value="TreeGrafter"/>
</dbReference>
<comment type="catalytic activity">
    <reaction evidence="10 14">
        <text>N(6)-[(R)-dihydrolipoyl]-L-lysyl-[protein] + NAD(+) = N(6)-[(R)-lipoyl]-L-lysyl-[protein] + NADH + H(+)</text>
        <dbReference type="Rhea" id="RHEA:15045"/>
        <dbReference type="Rhea" id="RHEA-COMP:10474"/>
        <dbReference type="Rhea" id="RHEA-COMP:10475"/>
        <dbReference type="ChEBI" id="CHEBI:15378"/>
        <dbReference type="ChEBI" id="CHEBI:57540"/>
        <dbReference type="ChEBI" id="CHEBI:57945"/>
        <dbReference type="ChEBI" id="CHEBI:83099"/>
        <dbReference type="ChEBI" id="CHEBI:83100"/>
        <dbReference type="EC" id="1.8.1.4"/>
    </reaction>
</comment>
<feature type="binding site" evidence="12">
    <location>
        <begin position="147"/>
        <end position="149"/>
    </location>
    <ligand>
        <name>FAD</name>
        <dbReference type="ChEBI" id="CHEBI:57692"/>
    </ligand>
</feature>
<dbReference type="Pfam" id="PF02852">
    <property type="entry name" value="Pyr_redox_dim"/>
    <property type="match status" value="1"/>
</dbReference>
<evidence type="ECO:0000256" key="12">
    <source>
        <dbReference type="PIRSR" id="PIRSR000350-3"/>
    </source>
</evidence>
<keyword evidence="12" id="KW-0547">Nucleotide-binding</keyword>
<keyword evidence="6 14" id="KW-0560">Oxidoreductase</keyword>
<keyword evidence="9 14" id="KW-0676">Redox-active center</keyword>
<dbReference type="InterPro" id="IPR001100">
    <property type="entry name" value="Pyr_nuc-diS_OxRdtase"/>
</dbReference>
<evidence type="ECO:0000256" key="2">
    <source>
        <dbReference type="ARBA" id="ARBA00012608"/>
    </source>
</evidence>
<accession>A0A3D9RK14</accession>
<dbReference type="Gene3D" id="3.30.390.30">
    <property type="match status" value="1"/>
</dbReference>
<dbReference type="SUPFAM" id="SSF55424">
    <property type="entry name" value="FAD/NAD-linked reductases, dimerisation (C-terminal) domain"/>
    <property type="match status" value="1"/>
</dbReference>
<dbReference type="EMBL" id="QTTN01000022">
    <property type="protein sequence ID" value="REE80077.1"/>
    <property type="molecule type" value="Genomic_DNA"/>
</dbReference>
<feature type="binding site" evidence="12">
    <location>
        <position position="273"/>
    </location>
    <ligand>
        <name>NAD(+)</name>
        <dbReference type="ChEBI" id="CHEBI:57540"/>
    </ligand>
</feature>
<evidence type="ECO:0000256" key="10">
    <source>
        <dbReference type="ARBA" id="ARBA00049187"/>
    </source>
</evidence>
<dbReference type="InterPro" id="IPR023753">
    <property type="entry name" value="FAD/NAD-binding_dom"/>
</dbReference>
<dbReference type="RefSeq" id="WP_116190440.1">
    <property type="nucleotide sequence ID" value="NZ_QTTN01000022.1"/>
</dbReference>
<dbReference type="PANTHER" id="PTHR22912">
    <property type="entry name" value="DISULFIDE OXIDOREDUCTASE"/>
    <property type="match status" value="1"/>
</dbReference>
<feature type="binding site" evidence="12">
    <location>
        <position position="56"/>
    </location>
    <ligand>
        <name>FAD</name>
        <dbReference type="ChEBI" id="CHEBI:57692"/>
    </ligand>
</feature>
<dbReference type="EC" id="1.8.1.4" evidence="2 14"/>
<evidence type="ECO:0000256" key="7">
    <source>
        <dbReference type="ARBA" id="ARBA00023027"/>
    </source>
</evidence>
<keyword evidence="18" id="KW-1185">Reference proteome</keyword>
<name>A0A3D9RK14_9BACL</name>
<dbReference type="Proteomes" id="UP000256304">
    <property type="component" value="Unassembled WGS sequence"/>
</dbReference>
<dbReference type="InterPro" id="IPR016156">
    <property type="entry name" value="FAD/NAD-linked_Rdtase_dimer_sf"/>
</dbReference>
<comment type="miscellaneous">
    <text evidence="14">The active site is a redox-active disulfide bond.</text>
</comment>
<dbReference type="PRINTS" id="PR00368">
    <property type="entry name" value="FADPNR"/>
</dbReference>
<feature type="disulfide bond" description="Redox-active" evidence="13">
    <location>
        <begin position="47"/>
        <end position="52"/>
    </location>
</feature>
<evidence type="ECO:0000256" key="3">
    <source>
        <dbReference type="ARBA" id="ARBA00016961"/>
    </source>
</evidence>
<dbReference type="NCBIfam" id="TIGR01350">
    <property type="entry name" value="lipoamide_DH"/>
    <property type="match status" value="1"/>
</dbReference>
<evidence type="ECO:0000313" key="17">
    <source>
        <dbReference type="EMBL" id="REE80077.1"/>
    </source>
</evidence>
<dbReference type="InterPro" id="IPR036188">
    <property type="entry name" value="FAD/NAD-bd_sf"/>
</dbReference>
<evidence type="ECO:0000313" key="18">
    <source>
        <dbReference type="Proteomes" id="UP000256304"/>
    </source>
</evidence>
<evidence type="ECO:0000256" key="11">
    <source>
        <dbReference type="PIRSR" id="PIRSR000350-2"/>
    </source>
</evidence>
<comment type="cofactor">
    <cofactor evidence="12 14">
        <name>FAD</name>
        <dbReference type="ChEBI" id="CHEBI:57692"/>
    </cofactor>
    <text evidence="12 14">Binds 1 FAD per subunit.</text>
</comment>
<evidence type="ECO:0000256" key="14">
    <source>
        <dbReference type="RuleBase" id="RU003692"/>
    </source>
</evidence>
<dbReference type="PROSITE" id="PS00076">
    <property type="entry name" value="PYRIDINE_REDOX_1"/>
    <property type="match status" value="1"/>
</dbReference>
<dbReference type="FunFam" id="3.30.390.30:FF:000001">
    <property type="entry name" value="Dihydrolipoyl dehydrogenase"/>
    <property type="match status" value="1"/>
</dbReference>
<dbReference type="PIRSF" id="PIRSF000350">
    <property type="entry name" value="Mercury_reductase_MerA"/>
    <property type="match status" value="1"/>
</dbReference>
<feature type="binding site" evidence="12">
    <location>
        <begin position="183"/>
        <end position="190"/>
    </location>
    <ligand>
        <name>NAD(+)</name>
        <dbReference type="ChEBI" id="CHEBI:57540"/>
    </ligand>
</feature>
<dbReference type="PRINTS" id="PR00411">
    <property type="entry name" value="PNDRDTASEI"/>
</dbReference>
<dbReference type="Pfam" id="PF07992">
    <property type="entry name" value="Pyr_redox_2"/>
    <property type="match status" value="1"/>
</dbReference>
<dbReference type="InterPro" id="IPR004099">
    <property type="entry name" value="Pyr_nucl-diS_OxRdtase_dimer"/>
</dbReference>
<evidence type="ECO:0000256" key="5">
    <source>
        <dbReference type="ARBA" id="ARBA00022827"/>
    </source>
</evidence>
<reference evidence="17 18" key="1">
    <citation type="submission" date="2018-08" db="EMBL/GenBank/DDBJ databases">
        <title>Genomic Encyclopedia of Type Strains, Phase III (KMG-III): the genomes of soil and plant-associated and newly described type strains.</title>
        <authorList>
            <person name="Whitman W."/>
        </authorList>
    </citation>
    <scope>NUCLEOTIDE SEQUENCE [LARGE SCALE GENOMIC DNA]</scope>
    <source>
        <strain evidence="17 18">CGMCC 1.10966</strain>
    </source>
</reference>
<evidence type="ECO:0000259" key="15">
    <source>
        <dbReference type="Pfam" id="PF02852"/>
    </source>
</evidence>
<dbReference type="AlphaFoldDB" id="A0A3D9RK14"/>
<feature type="binding site" evidence="12">
    <location>
        <position position="315"/>
    </location>
    <ligand>
        <name>FAD</name>
        <dbReference type="ChEBI" id="CHEBI:57692"/>
    </ligand>
</feature>
<gene>
    <name evidence="17" type="ORF">A8990_12230</name>
</gene>
<dbReference type="OrthoDB" id="9800167at2"/>
<keyword evidence="4 14" id="KW-0285">Flavoprotein</keyword>
<dbReference type="SUPFAM" id="SSF51905">
    <property type="entry name" value="FAD/NAD(P)-binding domain"/>
    <property type="match status" value="1"/>
</dbReference>
<dbReference type="InterPro" id="IPR050151">
    <property type="entry name" value="Class-I_Pyr_Nuc-Dis_Oxidored"/>
</dbReference>
<proteinExistence type="inferred from homology"/>
<dbReference type="InterPro" id="IPR006258">
    <property type="entry name" value="Lipoamide_DH"/>
</dbReference>
<feature type="binding site" evidence="12">
    <location>
        <position position="206"/>
    </location>
    <ligand>
        <name>NAD(+)</name>
        <dbReference type="ChEBI" id="CHEBI:57540"/>
    </ligand>
</feature>
<keyword evidence="7 12" id="KW-0520">NAD</keyword>
<keyword evidence="5 12" id="KW-0274">FAD</keyword>
<keyword evidence="8" id="KW-1015">Disulfide bond</keyword>
<evidence type="ECO:0000256" key="6">
    <source>
        <dbReference type="ARBA" id="ARBA00023002"/>
    </source>
</evidence>
<evidence type="ECO:0000259" key="16">
    <source>
        <dbReference type="Pfam" id="PF07992"/>
    </source>
</evidence>
<protein>
    <recommendedName>
        <fullName evidence="3 14">Dihydrolipoyl dehydrogenase</fullName>
        <ecNumber evidence="2 14">1.8.1.4</ecNumber>
    </recommendedName>
</protein>
<feature type="domain" description="FAD/NAD(P)-binding" evidence="16">
    <location>
        <begin position="11"/>
        <end position="330"/>
    </location>
</feature>
<evidence type="ECO:0000256" key="9">
    <source>
        <dbReference type="ARBA" id="ARBA00023284"/>
    </source>
</evidence>
<evidence type="ECO:0000256" key="13">
    <source>
        <dbReference type="PIRSR" id="PIRSR000350-4"/>
    </source>
</evidence>